<name>A0A1G2A905_9BACT</name>
<dbReference type="EC" id="4.2.1.46" evidence="4 7"/>
<feature type="domain" description="NAD(P)-binding" evidence="8">
    <location>
        <begin position="9"/>
        <end position="308"/>
    </location>
</feature>
<evidence type="ECO:0000256" key="4">
    <source>
        <dbReference type="ARBA" id="ARBA00011990"/>
    </source>
</evidence>
<evidence type="ECO:0000256" key="1">
    <source>
        <dbReference type="ARBA" id="ARBA00001539"/>
    </source>
</evidence>
<evidence type="ECO:0000313" key="9">
    <source>
        <dbReference type="EMBL" id="OGY73291.1"/>
    </source>
</evidence>
<organism evidence="9 10">
    <name type="scientific">Candidatus Jacksonbacteria bacterium RIFCSPLOWO2_02_FULL_44_20</name>
    <dbReference type="NCBI Taxonomy" id="1798460"/>
    <lineage>
        <taxon>Bacteria</taxon>
        <taxon>Candidatus Jacksoniibacteriota</taxon>
    </lineage>
</organism>
<dbReference type="AlphaFoldDB" id="A0A1G2A905"/>
<dbReference type="EMBL" id="MHJU01000014">
    <property type="protein sequence ID" value="OGY73291.1"/>
    <property type="molecule type" value="Genomic_DNA"/>
</dbReference>
<dbReference type="SUPFAM" id="SSF51735">
    <property type="entry name" value="NAD(P)-binding Rossmann-fold domains"/>
    <property type="match status" value="1"/>
</dbReference>
<reference evidence="9 10" key="1">
    <citation type="journal article" date="2016" name="Nat. Commun.">
        <title>Thousands of microbial genomes shed light on interconnected biogeochemical processes in an aquifer system.</title>
        <authorList>
            <person name="Anantharaman K."/>
            <person name="Brown C.T."/>
            <person name="Hug L.A."/>
            <person name="Sharon I."/>
            <person name="Castelle C.J."/>
            <person name="Probst A.J."/>
            <person name="Thomas B.C."/>
            <person name="Singh A."/>
            <person name="Wilkins M.J."/>
            <person name="Karaoz U."/>
            <person name="Brodie E.L."/>
            <person name="Williams K.H."/>
            <person name="Hubbard S.S."/>
            <person name="Banfield J.F."/>
        </authorList>
    </citation>
    <scope>NUCLEOTIDE SEQUENCE [LARGE SCALE GENOMIC DNA]</scope>
</reference>
<comment type="catalytic activity">
    <reaction evidence="1 7">
        <text>dTDP-alpha-D-glucose = dTDP-4-dehydro-6-deoxy-alpha-D-glucose + H2O</text>
        <dbReference type="Rhea" id="RHEA:17221"/>
        <dbReference type="ChEBI" id="CHEBI:15377"/>
        <dbReference type="ChEBI" id="CHEBI:57477"/>
        <dbReference type="ChEBI" id="CHEBI:57649"/>
        <dbReference type="EC" id="4.2.1.46"/>
    </reaction>
</comment>
<comment type="similarity">
    <text evidence="3 7">Belongs to the NAD(P)-dependent epimerase/dehydratase family. dTDP-glucose dehydratase subfamily.</text>
</comment>
<protein>
    <recommendedName>
        <fullName evidence="4 7">dTDP-glucose 4,6-dehydratase</fullName>
        <ecNumber evidence="4 7">4.2.1.46</ecNumber>
    </recommendedName>
</protein>
<dbReference type="CDD" id="cd05246">
    <property type="entry name" value="dTDP_GD_SDR_e"/>
    <property type="match status" value="1"/>
</dbReference>
<dbReference type="NCBIfam" id="TIGR01181">
    <property type="entry name" value="dTDP_gluc_dehyt"/>
    <property type="match status" value="1"/>
</dbReference>
<dbReference type="Gene3D" id="3.40.50.720">
    <property type="entry name" value="NAD(P)-binding Rossmann-like Domain"/>
    <property type="match status" value="1"/>
</dbReference>
<evidence type="ECO:0000256" key="3">
    <source>
        <dbReference type="ARBA" id="ARBA00008178"/>
    </source>
</evidence>
<evidence type="ECO:0000256" key="5">
    <source>
        <dbReference type="ARBA" id="ARBA00023027"/>
    </source>
</evidence>
<keyword evidence="6 7" id="KW-0456">Lyase</keyword>
<comment type="cofactor">
    <cofactor evidence="2 7">
        <name>NAD(+)</name>
        <dbReference type="ChEBI" id="CHEBI:57540"/>
    </cofactor>
</comment>
<gene>
    <name evidence="9" type="ORF">A3H61_00980</name>
</gene>
<evidence type="ECO:0000256" key="6">
    <source>
        <dbReference type="ARBA" id="ARBA00023239"/>
    </source>
</evidence>
<evidence type="ECO:0000256" key="7">
    <source>
        <dbReference type="RuleBase" id="RU004473"/>
    </source>
</evidence>
<accession>A0A1G2A905</accession>
<dbReference type="PANTHER" id="PTHR43000">
    <property type="entry name" value="DTDP-D-GLUCOSE 4,6-DEHYDRATASE-RELATED"/>
    <property type="match status" value="1"/>
</dbReference>
<evidence type="ECO:0000313" key="10">
    <source>
        <dbReference type="Proteomes" id="UP000178315"/>
    </source>
</evidence>
<dbReference type="Proteomes" id="UP000178315">
    <property type="component" value="Unassembled WGS sequence"/>
</dbReference>
<dbReference type="FunFam" id="3.40.50.720:FF:000304">
    <property type="entry name" value="UDP-glucose 4,6-dehydratase"/>
    <property type="match status" value="1"/>
</dbReference>
<dbReference type="InterPro" id="IPR036291">
    <property type="entry name" value="NAD(P)-bd_dom_sf"/>
</dbReference>
<comment type="caution">
    <text evidence="9">The sequence shown here is derived from an EMBL/GenBank/DDBJ whole genome shotgun (WGS) entry which is preliminary data.</text>
</comment>
<proteinExistence type="inferred from homology"/>
<evidence type="ECO:0000256" key="2">
    <source>
        <dbReference type="ARBA" id="ARBA00001911"/>
    </source>
</evidence>
<keyword evidence="5" id="KW-0520">NAD</keyword>
<dbReference type="GO" id="GO:0008460">
    <property type="term" value="F:dTDP-glucose 4,6-dehydratase activity"/>
    <property type="evidence" value="ECO:0007669"/>
    <property type="project" value="UniProtKB-EC"/>
</dbReference>
<evidence type="ECO:0000259" key="8">
    <source>
        <dbReference type="Pfam" id="PF16363"/>
    </source>
</evidence>
<sequence length="342" mass="39360">MNLTSKTVLVTGGAGFMGSHFVRYLLEHYPHYRIVNVDKLSYAGNLDNLIGIKEESRHHFILGNIADEVIVRNIFKMEKPDFVVNYAAETLVDRSIAGPKIFVESNIIGTHNLLEAVREFDHIKKFVQISTDEVYGEILLGSATEESVCRPRNPYAATKAGADHLVTSYINTYNVPAVITRSCNFYGPNQYPEKVIPIFITNLLEGKKIFIHGDGGQTREWIFTDDHCRAVDAVLHKGEIGAIYNISSGESRSVFEIANDICLCMERDSSEIKFTHDRPGNDRRYALDWKKMRNLGWEPIHKFCDGLAHTIEWYRNNQTWWKRITEMPEFQEYYEHKYLTVQ</sequence>
<dbReference type="GO" id="GO:0009225">
    <property type="term" value="P:nucleotide-sugar metabolic process"/>
    <property type="evidence" value="ECO:0007669"/>
    <property type="project" value="InterPro"/>
</dbReference>
<dbReference type="InterPro" id="IPR005888">
    <property type="entry name" value="dTDP_Gluc_deHydtase"/>
</dbReference>
<dbReference type="Pfam" id="PF16363">
    <property type="entry name" value="GDP_Man_Dehyd"/>
    <property type="match status" value="1"/>
</dbReference>
<dbReference type="InterPro" id="IPR016040">
    <property type="entry name" value="NAD(P)-bd_dom"/>
</dbReference>
<dbReference type="Gene3D" id="3.90.25.10">
    <property type="entry name" value="UDP-galactose 4-epimerase, domain 1"/>
    <property type="match status" value="1"/>
</dbReference>